<dbReference type="RefSeq" id="WP_120100359.1">
    <property type="nucleotide sequence ID" value="NZ_QKNY01000003.1"/>
</dbReference>
<name>A0A3A6PST6_9EURY</name>
<reference evidence="1 2" key="1">
    <citation type="submission" date="2018-06" db="EMBL/GenBank/DDBJ databases">
        <title>Halonotius sp. F13-13 a new haloarchaeeon isolated from a solar saltern from Isla Cristina, Huelva, Spain.</title>
        <authorList>
            <person name="Duran-Viseras A."/>
            <person name="Sanchez-Porro C."/>
            <person name="Ventosa A."/>
        </authorList>
    </citation>
    <scope>NUCLEOTIDE SEQUENCE [LARGE SCALE GENOMIC DNA]</scope>
    <source>
        <strain evidence="1 2">F13-13</strain>
    </source>
</reference>
<dbReference type="GO" id="GO:0016740">
    <property type="term" value="F:transferase activity"/>
    <property type="evidence" value="ECO:0007669"/>
    <property type="project" value="UniProtKB-KW"/>
</dbReference>
<evidence type="ECO:0000313" key="2">
    <source>
        <dbReference type="Proteomes" id="UP000276588"/>
    </source>
</evidence>
<dbReference type="Proteomes" id="UP000276588">
    <property type="component" value="Unassembled WGS sequence"/>
</dbReference>
<organism evidence="1 2">
    <name type="scientific">Halonotius aquaticus</name>
    <dbReference type="NCBI Taxonomy" id="2216978"/>
    <lineage>
        <taxon>Archaea</taxon>
        <taxon>Methanobacteriati</taxon>
        <taxon>Methanobacteriota</taxon>
        <taxon>Stenosarchaea group</taxon>
        <taxon>Halobacteria</taxon>
        <taxon>Halobacteriales</taxon>
        <taxon>Haloferacaceae</taxon>
        <taxon>Halonotius</taxon>
    </lineage>
</organism>
<keyword evidence="2" id="KW-1185">Reference proteome</keyword>
<sequence>MSREQATTADGDTVYIDREEAERGSVDVFHPVYCGAEGTERWGYYCNACGGFDNAMDTMGRIVCNGCSNIRKPDEWDAAHE</sequence>
<keyword evidence="1" id="KW-0808">Transferase</keyword>
<dbReference type="AlphaFoldDB" id="A0A3A6PST6"/>
<dbReference type="EMBL" id="QKNY01000003">
    <property type="protein sequence ID" value="RJX44715.1"/>
    <property type="molecule type" value="Genomic_DNA"/>
</dbReference>
<gene>
    <name evidence="1" type="ORF">DM826_00980</name>
</gene>
<dbReference type="InterPro" id="IPR043854">
    <property type="entry name" value="DUF5816"/>
</dbReference>
<proteinExistence type="predicted"/>
<protein>
    <submittedName>
        <fullName evidence="1">GNAT family acetyltransferase</fullName>
    </submittedName>
</protein>
<accession>A0A3A6PST6</accession>
<evidence type="ECO:0000313" key="1">
    <source>
        <dbReference type="EMBL" id="RJX44715.1"/>
    </source>
</evidence>
<comment type="caution">
    <text evidence="1">The sequence shown here is derived from an EMBL/GenBank/DDBJ whole genome shotgun (WGS) entry which is preliminary data.</text>
</comment>
<dbReference type="OrthoDB" id="333505at2157"/>
<dbReference type="Pfam" id="PF19133">
    <property type="entry name" value="DUF5816"/>
    <property type="match status" value="1"/>
</dbReference>